<dbReference type="RefSeq" id="WP_368502657.1">
    <property type="nucleotide sequence ID" value="NZ_CP162550.1"/>
</dbReference>
<evidence type="ECO:0000313" key="1">
    <source>
        <dbReference type="EMBL" id="XDI35040.1"/>
    </source>
</evidence>
<name>A0AB39BNC8_9BACI</name>
<keyword evidence="1" id="KW-0614">Plasmid</keyword>
<reference evidence="1" key="1">
    <citation type="submission" date="2024-07" db="EMBL/GenBank/DDBJ databases">
        <title>Identification and characteristics of an arsenic-resistant bacterial isolate, which belongs to a novel species.</title>
        <authorList>
            <person name="Juszczyk A."/>
            <person name="Kowalczyk A."/>
            <person name="Was K."/>
            <person name="Kosowicz W."/>
            <person name="Budzyn A."/>
            <person name="Latowski D."/>
        </authorList>
    </citation>
    <scope>NUCLEOTIDE SEQUENCE</scope>
    <source>
        <strain evidence="1">As8PL</strain>
        <plasmid evidence="1">unnamed</plasmid>
    </source>
</reference>
<evidence type="ECO:0008006" key="2">
    <source>
        <dbReference type="Google" id="ProtNLM"/>
    </source>
</evidence>
<dbReference type="EMBL" id="CP162550">
    <property type="protein sequence ID" value="XDI35040.1"/>
    <property type="molecule type" value="Genomic_DNA"/>
</dbReference>
<geneLocation type="plasmid" evidence="1">
    <name>unnamed</name>
</geneLocation>
<dbReference type="AlphaFoldDB" id="A0AB39BNC8"/>
<organism evidence="1">
    <name type="scientific">Alkalihalophilus sp. As8PL</name>
    <dbReference type="NCBI Taxonomy" id="3237103"/>
    <lineage>
        <taxon>Bacteria</taxon>
        <taxon>Bacillati</taxon>
        <taxon>Bacillota</taxon>
        <taxon>Bacilli</taxon>
        <taxon>Bacillales</taxon>
        <taxon>Bacillaceae</taxon>
        <taxon>Alkalihalophilus</taxon>
    </lineage>
</organism>
<sequence length="52" mass="5960">MNYSVMELGLPIEQVQHTVGHSSRTTTEGYVSKHLQKKNDASLHWNESEFTI</sequence>
<protein>
    <recommendedName>
        <fullName evidence="2">Integrase</fullName>
    </recommendedName>
</protein>
<proteinExistence type="predicted"/>
<accession>A0AB39BNC8</accession>
<gene>
    <name evidence="1" type="ORF">AB3N04_00760</name>
</gene>